<evidence type="ECO:0000313" key="3">
    <source>
        <dbReference type="EMBL" id="GAA2091897.1"/>
    </source>
</evidence>
<reference evidence="3 4" key="1">
    <citation type="journal article" date="2019" name="Int. J. Syst. Evol. Microbiol.">
        <title>The Global Catalogue of Microorganisms (GCM) 10K type strain sequencing project: providing services to taxonomists for standard genome sequencing and annotation.</title>
        <authorList>
            <consortium name="The Broad Institute Genomics Platform"/>
            <consortium name="The Broad Institute Genome Sequencing Center for Infectious Disease"/>
            <person name="Wu L."/>
            <person name="Ma J."/>
        </authorList>
    </citation>
    <scope>NUCLEOTIDE SEQUENCE [LARGE SCALE GENOMIC DNA]</scope>
    <source>
        <strain evidence="3 4">JCM 15900</strain>
    </source>
</reference>
<gene>
    <name evidence="3" type="ORF">GCM10009823_09290</name>
</gene>
<dbReference type="PANTHER" id="PTHR43709:SF2">
    <property type="entry name" value="DUF453 DOMAIN PROTEIN (AFU_ORTHOLOGUE AFUA_6G00360)"/>
    <property type="match status" value="1"/>
</dbReference>
<dbReference type="PANTHER" id="PTHR43709">
    <property type="entry name" value="ACONITATE ISOMERASE-RELATED"/>
    <property type="match status" value="1"/>
</dbReference>
<dbReference type="Gene3D" id="3.10.310.10">
    <property type="entry name" value="Diaminopimelate Epimerase, Chain A, domain 1"/>
    <property type="match status" value="2"/>
</dbReference>
<dbReference type="Proteomes" id="UP001500984">
    <property type="component" value="Unassembled WGS sequence"/>
</dbReference>
<evidence type="ECO:0000256" key="1">
    <source>
        <dbReference type="ARBA" id="ARBA00007673"/>
    </source>
</evidence>
<accession>A0ABN2WIF0</accession>
<evidence type="ECO:0000313" key="4">
    <source>
        <dbReference type="Proteomes" id="UP001500984"/>
    </source>
</evidence>
<name>A0ABN2WIF0_9MICO</name>
<dbReference type="InterPro" id="IPR007400">
    <property type="entry name" value="PrpF-like"/>
</dbReference>
<dbReference type="RefSeq" id="WP_344335655.1">
    <property type="nucleotide sequence ID" value="NZ_BAAAPZ010000003.1"/>
</dbReference>
<organism evidence="3 4">
    <name type="scientific">Brevibacterium salitolerans</name>
    <dbReference type="NCBI Taxonomy" id="1403566"/>
    <lineage>
        <taxon>Bacteria</taxon>
        <taxon>Bacillati</taxon>
        <taxon>Actinomycetota</taxon>
        <taxon>Actinomycetes</taxon>
        <taxon>Micrococcales</taxon>
        <taxon>Brevibacteriaceae</taxon>
        <taxon>Brevibacterium</taxon>
    </lineage>
</organism>
<sequence length="372" mass="38930">MKVRARWMRGGTSKCWVFDAADLRETGFSADSALPRIFGSPDLRQLDGVGGATSTTSKALIVEPGGIADADVSYTFAQVGIEEATVDWGSNCGNCSAAVGLFALENGWVPMTAGVTEVRTLNMNTGQMIIQTIPTPEARLPEDPQDSIPGTVFTGHGVELGFVAPEGKTTGAVLPAGEAVSAFRAADGRRVRASLVDAGAPLVMVDAESFGLMPEEYAMWADLIADRLPELDRIRRAAAVTMRLVEAPEEAERAIPKIGLVSAAVEAGSDVQVLMLSMGRPHPAMPITGSVGVTVAARTPGTTVAECLRGPVGAELRIRIPVGVMSTSTVERPEGRTVGIRRTARTLADAQLLVPDRQIERAAALLTAGAAS</sequence>
<proteinExistence type="inferred from homology"/>
<dbReference type="Pfam" id="PF04303">
    <property type="entry name" value="PrpF"/>
    <property type="match status" value="1"/>
</dbReference>
<keyword evidence="4" id="KW-1185">Reference proteome</keyword>
<keyword evidence="2" id="KW-0413">Isomerase</keyword>
<comment type="similarity">
    <text evidence="1">Belongs to the PrpF family.</text>
</comment>
<protein>
    <submittedName>
        <fullName evidence="3">PrpF domain-containing protein</fullName>
    </submittedName>
</protein>
<comment type="caution">
    <text evidence="3">The sequence shown here is derived from an EMBL/GenBank/DDBJ whole genome shotgun (WGS) entry which is preliminary data.</text>
</comment>
<dbReference type="EMBL" id="BAAAPZ010000003">
    <property type="protein sequence ID" value="GAA2091897.1"/>
    <property type="molecule type" value="Genomic_DNA"/>
</dbReference>
<dbReference type="SUPFAM" id="SSF54506">
    <property type="entry name" value="Diaminopimelate epimerase-like"/>
    <property type="match status" value="2"/>
</dbReference>
<evidence type="ECO:0000256" key="2">
    <source>
        <dbReference type="ARBA" id="ARBA00023235"/>
    </source>
</evidence>